<comment type="caution">
    <text evidence="3">The sequence shown here is derived from an EMBL/GenBank/DDBJ whole genome shotgun (WGS) entry which is preliminary data.</text>
</comment>
<keyword evidence="2" id="KW-0732">Signal</keyword>
<feature type="region of interest" description="Disordered" evidence="1">
    <location>
        <begin position="425"/>
        <end position="453"/>
    </location>
</feature>
<accession>A0AAW2ZAZ9</accession>
<name>A0AAW2ZAZ9_9EUKA</name>
<evidence type="ECO:0000256" key="2">
    <source>
        <dbReference type="SAM" id="SignalP"/>
    </source>
</evidence>
<feature type="compositionally biased region" description="Polar residues" evidence="1">
    <location>
        <begin position="434"/>
        <end position="453"/>
    </location>
</feature>
<organism evidence="3 4">
    <name type="scientific">Acrasis kona</name>
    <dbReference type="NCBI Taxonomy" id="1008807"/>
    <lineage>
        <taxon>Eukaryota</taxon>
        <taxon>Discoba</taxon>
        <taxon>Heterolobosea</taxon>
        <taxon>Tetramitia</taxon>
        <taxon>Eutetramitia</taxon>
        <taxon>Acrasidae</taxon>
        <taxon>Acrasis</taxon>
    </lineage>
</organism>
<feature type="chain" id="PRO_5043408197" evidence="2">
    <location>
        <begin position="20"/>
        <end position="475"/>
    </location>
</feature>
<keyword evidence="3" id="KW-0472">Membrane</keyword>
<feature type="signal peptide" evidence="2">
    <location>
        <begin position="1"/>
        <end position="19"/>
    </location>
</feature>
<dbReference type="AlphaFoldDB" id="A0AAW2ZAZ9"/>
<keyword evidence="4" id="KW-1185">Reference proteome</keyword>
<dbReference type="EMBL" id="JAOPGA020001202">
    <property type="protein sequence ID" value="KAL0486105.1"/>
    <property type="molecule type" value="Genomic_DNA"/>
</dbReference>
<keyword evidence="3" id="KW-0812">Transmembrane</keyword>
<dbReference type="Proteomes" id="UP001431209">
    <property type="component" value="Unassembled WGS sequence"/>
</dbReference>
<evidence type="ECO:0000256" key="1">
    <source>
        <dbReference type="SAM" id="MobiDB-lite"/>
    </source>
</evidence>
<sequence length="475" mass="53851">MKRTILIIIGFLLIHDVWSSSGLSGTPVSSVDSSNMVVASGDVVLKYSLPDLHLQASEEYEGNILYSPSSEITDDKISFASNPSNTRSVTISTKDLSVVSEQKEPVIPGDPQFQVDTSNCAKSKNANFCFVYDDKEKKSIVTKTSGESVTESIDLFVSDSTSYYINVDPDIENRLHLTTQNCKSGVCSDMTYFALTMEPLYIVRGPVRLRNTRMNPCLHHKKNCYLRTLLNFHVRNDIVSWIWSEHRYRTKTFVQTFDSLCGAQSKVELGRSLPSSDVCCRSEKKDEPDYKKSESYKKQKLENFVHGVDLEDDDDMIKKEPQYISYKVGPKITKPHKSHKPKHKTSFEYYTFRKGKYESDHYQPFVPVPRKKKEIKPEVHKIDEQHEHIKKEQMFNKQNPNDSHIIKGNSGFVDIPNKTTFEKVKEKPKDSGYASINDNGENVSGSNMARPANSATSIKSYSGIVIAILVVIILI</sequence>
<gene>
    <name evidence="3" type="ORF">AKO1_001768</name>
</gene>
<evidence type="ECO:0000313" key="4">
    <source>
        <dbReference type="Proteomes" id="UP001431209"/>
    </source>
</evidence>
<protein>
    <submittedName>
        <fullName evidence="3">1 TM domain-containing transmembrane protein</fullName>
    </submittedName>
</protein>
<proteinExistence type="predicted"/>
<evidence type="ECO:0000313" key="3">
    <source>
        <dbReference type="EMBL" id="KAL0486105.1"/>
    </source>
</evidence>
<reference evidence="3 4" key="1">
    <citation type="submission" date="2024-03" db="EMBL/GenBank/DDBJ databases">
        <title>The Acrasis kona genome and developmental transcriptomes reveal deep origins of eukaryotic multicellular pathways.</title>
        <authorList>
            <person name="Sheikh S."/>
            <person name="Fu C.-J."/>
            <person name="Brown M.W."/>
            <person name="Baldauf S.L."/>
        </authorList>
    </citation>
    <scope>NUCLEOTIDE SEQUENCE [LARGE SCALE GENOMIC DNA]</scope>
    <source>
        <strain evidence="3 4">ATCC MYA-3509</strain>
    </source>
</reference>